<protein>
    <submittedName>
        <fullName evidence="2">Uncharacterized protein</fullName>
    </submittedName>
</protein>
<gene>
    <name evidence="2" type="ORF">LSAT_V11C900486540</name>
</gene>
<dbReference type="PANTHER" id="PTHR33735:SF28">
    <property type="entry name" value="PLASTID LIPID-ASSOCIATED PROTEIN_FIBRILLIN CONSERVED DOMAIN-CONTAINING PROTEIN"/>
    <property type="match status" value="1"/>
</dbReference>
<dbReference type="Proteomes" id="UP000235145">
    <property type="component" value="Unassembled WGS sequence"/>
</dbReference>
<keyword evidence="1" id="KW-0175">Coiled coil</keyword>
<evidence type="ECO:0000313" key="2">
    <source>
        <dbReference type="EMBL" id="KAJ0184543.1"/>
    </source>
</evidence>
<name>A0A9R1UCD9_LACSA</name>
<dbReference type="AlphaFoldDB" id="A0A9R1UCD9"/>
<proteinExistence type="predicted"/>
<reference evidence="2 3" key="1">
    <citation type="journal article" date="2017" name="Nat. Commun.">
        <title>Genome assembly with in vitro proximity ligation data and whole-genome triplication in lettuce.</title>
        <authorList>
            <person name="Reyes-Chin-Wo S."/>
            <person name="Wang Z."/>
            <person name="Yang X."/>
            <person name="Kozik A."/>
            <person name="Arikit S."/>
            <person name="Song C."/>
            <person name="Xia L."/>
            <person name="Froenicke L."/>
            <person name="Lavelle D.O."/>
            <person name="Truco M.J."/>
            <person name="Xia R."/>
            <person name="Zhu S."/>
            <person name="Xu C."/>
            <person name="Xu H."/>
            <person name="Xu X."/>
            <person name="Cox K."/>
            <person name="Korf I."/>
            <person name="Meyers B.C."/>
            <person name="Michelmore R.W."/>
        </authorList>
    </citation>
    <scope>NUCLEOTIDE SEQUENCE [LARGE SCALE GENOMIC DNA]</scope>
    <source>
        <strain evidence="3">cv. Salinas</strain>
        <tissue evidence="2">Seedlings</tissue>
    </source>
</reference>
<dbReference type="EMBL" id="NBSK02000009">
    <property type="protein sequence ID" value="KAJ0184543.1"/>
    <property type="molecule type" value="Genomic_DNA"/>
</dbReference>
<sequence length="295" mass="32521">MKATGTLYLKLTIRKQPVGYTCMTLSLNVISLLISIYNDAIMYLTPQLLHFNPHFSLHSPTSRSSSKEMSLSTSRFIGAPLISRRPSFSSTAFAVNPTSLASFAKKKDLLSCSVHGFNSRNLQYHPMFTIARRNFVVCSNITPPPGVPLPSGSPSGSTKSWVLGIVLTFVLPFFTHKWGPLILIKNKVDTVVDTAEYIVEAIEDVAGKIDKVIDNITDDLPENSKLRKTLGAFDELVEGVEKAAHIADDIIDKVEEAEDKLESLILSEAKEEKVSKQVVENVEVPTQEPSALKME</sequence>
<comment type="caution">
    <text evidence="2">The sequence shown here is derived from an EMBL/GenBank/DDBJ whole genome shotgun (WGS) entry which is preliminary data.</text>
</comment>
<keyword evidence="3" id="KW-1185">Reference proteome</keyword>
<evidence type="ECO:0000313" key="3">
    <source>
        <dbReference type="Proteomes" id="UP000235145"/>
    </source>
</evidence>
<organism evidence="2 3">
    <name type="scientific">Lactuca sativa</name>
    <name type="common">Garden lettuce</name>
    <dbReference type="NCBI Taxonomy" id="4236"/>
    <lineage>
        <taxon>Eukaryota</taxon>
        <taxon>Viridiplantae</taxon>
        <taxon>Streptophyta</taxon>
        <taxon>Embryophyta</taxon>
        <taxon>Tracheophyta</taxon>
        <taxon>Spermatophyta</taxon>
        <taxon>Magnoliopsida</taxon>
        <taxon>eudicotyledons</taxon>
        <taxon>Gunneridae</taxon>
        <taxon>Pentapetalae</taxon>
        <taxon>asterids</taxon>
        <taxon>campanulids</taxon>
        <taxon>Asterales</taxon>
        <taxon>Asteraceae</taxon>
        <taxon>Cichorioideae</taxon>
        <taxon>Cichorieae</taxon>
        <taxon>Lactucinae</taxon>
        <taxon>Lactuca</taxon>
    </lineage>
</organism>
<evidence type="ECO:0000256" key="1">
    <source>
        <dbReference type="SAM" id="Coils"/>
    </source>
</evidence>
<dbReference type="PANTHER" id="PTHR33735">
    <property type="entry name" value="EXPRESSED PROTEIN"/>
    <property type="match status" value="1"/>
</dbReference>
<accession>A0A9R1UCD9</accession>
<feature type="coiled-coil region" evidence="1">
    <location>
        <begin position="240"/>
        <end position="274"/>
    </location>
</feature>